<name>A0AAV7N199_PLEWA</name>
<gene>
    <name evidence="2" type="ORF">NDU88_006541</name>
</gene>
<dbReference type="EMBL" id="JANPWB010000013">
    <property type="protein sequence ID" value="KAJ1109177.1"/>
    <property type="molecule type" value="Genomic_DNA"/>
</dbReference>
<keyword evidence="3" id="KW-1185">Reference proteome</keyword>
<proteinExistence type="predicted"/>
<dbReference type="Proteomes" id="UP001066276">
    <property type="component" value="Chromosome 9"/>
</dbReference>
<comment type="caution">
    <text evidence="2">The sequence shown here is derived from an EMBL/GenBank/DDBJ whole genome shotgun (WGS) entry which is preliminary data.</text>
</comment>
<reference evidence="2" key="1">
    <citation type="journal article" date="2022" name="bioRxiv">
        <title>Sequencing and chromosome-scale assembly of the giantPleurodeles waltlgenome.</title>
        <authorList>
            <person name="Brown T."/>
            <person name="Elewa A."/>
            <person name="Iarovenko S."/>
            <person name="Subramanian E."/>
            <person name="Araus A.J."/>
            <person name="Petzold A."/>
            <person name="Susuki M."/>
            <person name="Suzuki K.-i.T."/>
            <person name="Hayashi T."/>
            <person name="Toyoda A."/>
            <person name="Oliveira C."/>
            <person name="Osipova E."/>
            <person name="Leigh N.D."/>
            <person name="Simon A."/>
            <person name="Yun M.H."/>
        </authorList>
    </citation>
    <scope>NUCLEOTIDE SEQUENCE</scope>
    <source>
        <strain evidence="2">20211129_DDA</strain>
        <tissue evidence="2">Liver</tissue>
    </source>
</reference>
<protein>
    <submittedName>
        <fullName evidence="2">Uncharacterized protein</fullName>
    </submittedName>
</protein>
<dbReference type="AlphaFoldDB" id="A0AAV7N199"/>
<accession>A0AAV7N199</accession>
<feature type="region of interest" description="Disordered" evidence="1">
    <location>
        <begin position="121"/>
        <end position="141"/>
    </location>
</feature>
<evidence type="ECO:0000313" key="2">
    <source>
        <dbReference type="EMBL" id="KAJ1109177.1"/>
    </source>
</evidence>
<evidence type="ECO:0000256" key="1">
    <source>
        <dbReference type="SAM" id="MobiDB-lite"/>
    </source>
</evidence>
<organism evidence="2 3">
    <name type="scientific">Pleurodeles waltl</name>
    <name type="common">Iberian ribbed newt</name>
    <dbReference type="NCBI Taxonomy" id="8319"/>
    <lineage>
        <taxon>Eukaryota</taxon>
        <taxon>Metazoa</taxon>
        <taxon>Chordata</taxon>
        <taxon>Craniata</taxon>
        <taxon>Vertebrata</taxon>
        <taxon>Euteleostomi</taxon>
        <taxon>Amphibia</taxon>
        <taxon>Batrachia</taxon>
        <taxon>Caudata</taxon>
        <taxon>Salamandroidea</taxon>
        <taxon>Salamandridae</taxon>
        <taxon>Pleurodelinae</taxon>
        <taxon>Pleurodeles</taxon>
    </lineage>
</organism>
<sequence>MCYGRGSWDHWDHEENAFSEPRCPGAYFTTAGGPACVEVWCGSRRTDFLPGASGRVVEGFRRLRLVRAACAQPCRRRQAATGPRRRQKAIRCAGEGVPGLGASPAVHGVCAVSTAGKRSGVAAPGDAAFEPRRGLGLAKGQ</sequence>
<evidence type="ECO:0000313" key="3">
    <source>
        <dbReference type="Proteomes" id="UP001066276"/>
    </source>
</evidence>